<feature type="domain" description="DNA-directed DNA polymerase family A palm" evidence="8">
    <location>
        <begin position="1026"/>
        <end position="1220"/>
    </location>
</feature>
<protein>
    <recommendedName>
        <fullName evidence="3">DNA polymerase I</fullName>
        <ecNumber evidence="2">2.7.7.7</ecNumber>
    </recommendedName>
</protein>
<comment type="caution">
    <text evidence="9">The sequence shown here is derived from an EMBL/GenBank/DDBJ whole genome shotgun (WGS) entry which is preliminary data.</text>
</comment>
<evidence type="ECO:0000256" key="4">
    <source>
        <dbReference type="ARBA" id="ARBA00022679"/>
    </source>
</evidence>
<reference evidence="10" key="1">
    <citation type="journal article" date="2019" name="Int. J. Syst. Evol. Microbiol.">
        <title>The Global Catalogue of Microorganisms (GCM) 10K type strain sequencing project: providing services to taxonomists for standard genome sequencing and annotation.</title>
        <authorList>
            <consortium name="The Broad Institute Genomics Platform"/>
            <consortium name="The Broad Institute Genome Sequencing Center for Infectious Disease"/>
            <person name="Wu L."/>
            <person name="Ma J."/>
        </authorList>
    </citation>
    <scope>NUCLEOTIDE SEQUENCE [LARGE SCALE GENOMIC DNA]</scope>
    <source>
        <strain evidence="10">CGMCC 1.15339</strain>
    </source>
</reference>
<sequence>MGGRYSHANIYYHSPKTSSIAQGEYIICFRPSNFVAGRLDAFAIIETEEFKKKLAAEFFNPEFKESFAYLASESQAVKDILLSELYSTLLDAFDGNELTPQLMLKLVEHSSSLCLGDIDTATKILSNQFADISDVPEEFDLGEFEKRMSNHSKESLASQHYQTFEDPINSAVQYLHVSFLKNEMRALLGKELTSQPSKLQNLALPDVILIVSAESFTPEKKLFEPVLAQFYIGDREEIYAHLNQNLVPDFVANISISTLLDYLVSTEGDKSGLDRESVILKLLNRIGEQDKTVIVDPSQFKAVFKQDLVEQQFKRAVLSKALLSCNLISFAFEHGVHEDFAKEVVVSWLCDFRNSSTSVFLAALSEASLKECITQPVLDVIGSDYDLFLSHFAHLDTSIIVENFNLDDLLLYANHATEAQYVYYLSSENRTLSLDQARHLKQLTQTKAFYEAKLLVSLYELKLEKRQVRSSQIVSLLGSFQTELFEQHAKSRTKIDLKVLPPCAKAIKHPFRQKAMSVCEGKVIPNKTNQEGEDNYYVLCRRVKCTDSEICTLKSQGYNSVEPHVEYPFYKLLIKFFGISPKILHSDDQFVRILSAVNRWNVILDQLICRCCESPLAISEHSRDSMGKMAVGTTYWHCADETCQQYAESIKISYCIDCRKVIDSRVDSRSCTPYNIRSYEKFYICSTCASCCSRHSGNAGICHNCGIENAYSGVTGDKRTRATCRACEAVVSISPFGFKAIQKHKTNGGVFKEIKSISTGKCHLIAAVPYEETGSSTVFIKTLQWETPILYVFDLFECLRAGHIEPKMLAKYDQVYDLKIIEKMAELGIQHPKYENEVSTTAFTKLFERCVSGEYDDTLQASIIDLIQRYFNNLSDNSLWAHYDKVEYPFILALHNLLAGGFSIDKAYIEHEIKKLEVDRNKSMQQLLSLNIYHPDKTGLISYLFDNFSYVDARGLLKLFERKGAKSLRDKDTAFEYFHQINKVERAANVSVKLLGQPNRIVPVYDSMGTVTGRCTSKSPNLMTLPRESRHIIRPETGMQIVECDYKQMEIGVLAGLSKDEQLIFDFNTGDVYQCFANAIDIEREQAKTLVLGILYGMSSSTIGALLDLSETSAQSLVDRFLERYKCVQDYQNETAKEASDRGYITSVSGLRRFINNKVNKTDAMRSWEANWFKNFPVQSSAATIFKQAIIELAKNLAGKQFKLIVPHYDAIVFQAPIGQLDYYSNQVKAAMFRAMKKQFPDLNPQIDVKFDQEQGWGAKERSS</sequence>
<dbReference type="InterPro" id="IPR001098">
    <property type="entry name" value="DNA-dir_DNA_pol_A_palm_dom"/>
</dbReference>
<evidence type="ECO:0000256" key="5">
    <source>
        <dbReference type="ARBA" id="ARBA00022695"/>
    </source>
</evidence>
<gene>
    <name evidence="9" type="ORF">GCM10011607_37410</name>
</gene>
<keyword evidence="5" id="KW-0548">Nucleotidyltransferase</keyword>
<dbReference type="Gene3D" id="3.30.70.370">
    <property type="match status" value="1"/>
</dbReference>
<evidence type="ECO:0000313" key="10">
    <source>
        <dbReference type="Proteomes" id="UP000617555"/>
    </source>
</evidence>
<dbReference type="Gene3D" id="1.10.150.20">
    <property type="entry name" value="5' to 3' exonuclease, C-terminal subdomain"/>
    <property type="match status" value="1"/>
</dbReference>
<dbReference type="SMART" id="SM00482">
    <property type="entry name" value="POLAc"/>
    <property type="match status" value="1"/>
</dbReference>
<dbReference type="InterPro" id="IPR043502">
    <property type="entry name" value="DNA/RNA_pol_sf"/>
</dbReference>
<keyword evidence="6" id="KW-0239">DNA-directed DNA polymerase</keyword>
<dbReference type="PRINTS" id="PR00868">
    <property type="entry name" value="DNAPOLI"/>
</dbReference>
<dbReference type="SUPFAM" id="SSF56672">
    <property type="entry name" value="DNA/RNA polymerases"/>
    <property type="match status" value="1"/>
</dbReference>
<dbReference type="PANTHER" id="PTHR10133:SF62">
    <property type="entry name" value="DNA POLYMERASE THETA"/>
    <property type="match status" value="1"/>
</dbReference>
<evidence type="ECO:0000313" key="9">
    <source>
        <dbReference type="EMBL" id="GGB73474.1"/>
    </source>
</evidence>
<evidence type="ECO:0000256" key="3">
    <source>
        <dbReference type="ARBA" id="ARBA00020311"/>
    </source>
</evidence>
<dbReference type="EMBL" id="BMII01000041">
    <property type="protein sequence ID" value="GGB73474.1"/>
    <property type="molecule type" value="Genomic_DNA"/>
</dbReference>
<dbReference type="PROSITE" id="PS00447">
    <property type="entry name" value="DNA_POLYMERASE_A"/>
    <property type="match status" value="1"/>
</dbReference>
<comment type="subunit">
    <text evidence="1">Single-chain monomer with multiple functions.</text>
</comment>
<dbReference type="Proteomes" id="UP000617555">
    <property type="component" value="Unassembled WGS sequence"/>
</dbReference>
<evidence type="ECO:0000259" key="8">
    <source>
        <dbReference type="SMART" id="SM00482"/>
    </source>
</evidence>
<dbReference type="PANTHER" id="PTHR10133">
    <property type="entry name" value="DNA POLYMERASE I"/>
    <property type="match status" value="1"/>
</dbReference>
<evidence type="ECO:0000256" key="7">
    <source>
        <dbReference type="ARBA" id="ARBA00049244"/>
    </source>
</evidence>
<name>A0ABQ1JND5_9GAMM</name>
<dbReference type="InterPro" id="IPR002298">
    <property type="entry name" value="DNA_polymerase_A"/>
</dbReference>
<evidence type="ECO:0000256" key="2">
    <source>
        <dbReference type="ARBA" id="ARBA00012417"/>
    </source>
</evidence>
<accession>A0ABQ1JND5</accession>
<dbReference type="Pfam" id="PF00476">
    <property type="entry name" value="DNA_pol_A"/>
    <property type="match status" value="1"/>
</dbReference>
<proteinExistence type="predicted"/>
<comment type="catalytic activity">
    <reaction evidence="7">
        <text>DNA(n) + a 2'-deoxyribonucleoside 5'-triphosphate = DNA(n+1) + diphosphate</text>
        <dbReference type="Rhea" id="RHEA:22508"/>
        <dbReference type="Rhea" id="RHEA-COMP:17339"/>
        <dbReference type="Rhea" id="RHEA-COMP:17340"/>
        <dbReference type="ChEBI" id="CHEBI:33019"/>
        <dbReference type="ChEBI" id="CHEBI:61560"/>
        <dbReference type="ChEBI" id="CHEBI:173112"/>
        <dbReference type="EC" id="2.7.7.7"/>
    </reaction>
</comment>
<evidence type="ECO:0000256" key="1">
    <source>
        <dbReference type="ARBA" id="ARBA00011541"/>
    </source>
</evidence>
<dbReference type="InterPro" id="IPR019760">
    <property type="entry name" value="DNA-dir_DNA_pol_A_CS"/>
</dbReference>
<organism evidence="9 10">
    <name type="scientific">Shewanella inventionis</name>
    <dbReference type="NCBI Taxonomy" id="1738770"/>
    <lineage>
        <taxon>Bacteria</taxon>
        <taxon>Pseudomonadati</taxon>
        <taxon>Pseudomonadota</taxon>
        <taxon>Gammaproteobacteria</taxon>
        <taxon>Alteromonadales</taxon>
        <taxon>Shewanellaceae</taxon>
        <taxon>Shewanella</taxon>
    </lineage>
</organism>
<keyword evidence="4" id="KW-0808">Transferase</keyword>
<keyword evidence="10" id="KW-1185">Reference proteome</keyword>
<dbReference type="EC" id="2.7.7.7" evidence="2"/>
<evidence type="ECO:0000256" key="6">
    <source>
        <dbReference type="ARBA" id="ARBA00022932"/>
    </source>
</evidence>